<dbReference type="AlphaFoldDB" id="A0A0E0KQ57"/>
<organism evidence="1">
    <name type="scientific">Oryza punctata</name>
    <name type="common">Red rice</name>
    <dbReference type="NCBI Taxonomy" id="4537"/>
    <lineage>
        <taxon>Eukaryota</taxon>
        <taxon>Viridiplantae</taxon>
        <taxon>Streptophyta</taxon>
        <taxon>Embryophyta</taxon>
        <taxon>Tracheophyta</taxon>
        <taxon>Spermatophyta</taxon>
        <taxon>Magnoliopsida</taxon>
        <taxon>Liliopsida</taxon>
        <taxon>Poales</taxon>
        <taxon>Poaceae</taxon>
        <taxon>BOP clade</taxon>
        <taxon>Oryzoideae</taxon>
        <taxon>Oryzeae</taxon>
        <taxon>Oryzinae</taxon>
        <taxon>Oryza</taxon>
    </lineage>
</organism>
<accession>A0A0E0KQ57</accession>
<keyword evidence="2" id="KW-1185">Reference proteome</keyword>
<reference evidence="1" key="1">
    <citation type="submission" date="2015-04" db="UniProtKB">
        <authorList>
            <consortium name="EnsemblPlants"/>
        </authorList>
    </citation>
    <scope>IDENTIFICATION</scope>
</reference>
<dbReference type="Gramene" id="OPUNC04G09450.1">
    <property type="protein sequence ID" value="OPUNC04G09450.1"/>
    <property type="gene ID" value="OPUNC04G09450"/>
</dbReference>
<reference evidence="1" key="2">
    <citation type="submission" date="2018-05" db="EMBL/GenBank/DDBJ databases">
        <title>OpunRS2 (Oryza punctata Reference Sequence Version 2).</title>
        <authorList>
            <person name="Zhang J."/>
            <person name="Kudrna D."/>
            <person name="Lee S."/>
            <person name="Talag J."/>
            <person name="Welchert J."/>
            <person name="Wing R.A."/>
        </authorList>
    </citation>
    <scope>NUCLEOTIDE SEQUENCE [LARGE SCALE GENOMIC DNA]</scope>
</reference>
<name>A0A0E0KQ57_ORYPU</name>
<sequence>MNLLLPPRSLSLSLPPDQLSHHLNIFPADHTFLSISPILHTTPVPSPSTRHFSSASQLLPLLLLLVLGPRAEKPQQLPICSWGWGFQGWGERRGCVNWPDSHRSELDGCICLVCVSI</sequence>
<evidence type="ECO:0000313" key="2">
    <source>
        <dbReference type="Proteomes" id="UP000026962"/>
    </source>
</evidence>
<evidence type="ECO:0000313" key="1">
    <source>
        <dbReference type="EnsemblPlants" id="OPUNC04G09450.1"/>
    </source>
</evidence>
<dbReference type="Proteomes" id="UP000026962">
    <property type="component" value="Chromosome 4"/>
</dbReference>
<dbReference type="EnsemblPlants" id="OPUNC04G09450.1">
    <property type="protein sequence ID" value="OPUNC04G09450.1"/>
    <property type="gene ID" value="OPUNC04G09450"/>
</dbReference>
<protein>
    <submittedName>
        <fullName evidence="1">Uncharacterized protein</fullName>
    </submittedName>
</protein>
<proteinExistence type="predicted"/>
<dbReference type="HOGENOM" id="CLU_2088740_0_0_1"/>